<dbReference type="Proteomes" id="UP000250321">
    <property type="component" value="Unassembled WGS sequence"/>
</dbReference>
<dbReference type="GO" id="GO:0016301">
    <property type="term" value="F:kinase activity"/>
    <property type="evidence" value="ECO:0007669"/>
    <property type="project" value="UniProtKB-KW"/>
</dbReference>
<dbReference type="InterPro" id="IPR032675">
    <property type="entry name" value="LRR_dom_sf"/>
</dbReference>
<name>A0A314UM50_PRUYE</name>
<reference evidence="8 9" key="1">
    <citation type="submission" date="2018-02" db="EMBL/GenBank/DDBJ databases">
        <title>Draft genome of wild Prunus yedoensis var. nudiflora.</title>
        <authorList>
            <person name="Baek S."/>
            <person name="Kim J.-H."/>
            <person name="Choi K."/>
            <person name="Kim G.-B."/>
            <person name="Cho A."/>
            <person name="Jang H."/>
            <person name="Shin C.-H."/>
            <person name="Yu H.-J."/>
            <person name="Mun J.-H."/>
        </authorList>
    </citation>
    <scope>NUCLEOTIDE SEQUENCE [LARGE SCALE GENOMIC DNA]</scope>
    <source>
        <strain evidence="9">cv. Jeju island</strain>
        <tissue evidence="8">Leaf</tissue>
    </source>
</reference>
<organism evidence="8 9">
    <name type="scientific">Prunus yedoensis var. nudiflora</name>
    <dbReference type="NCBI Taxonomy" id="2094558"/>
    <lineage>
        <taxon>Eukaryota</taxon>
        <taxon>Viridiplantae</taxon>
        <taxon>Streptophyta</taxon>
        <taxon>Embryophyta</taxon>
        <taxon>Tracheophyta</taxon>
        <taxon>Spermatophyta</taxon>
        <taxon>Magnoliopsida</taxon>
        <taxon>eudicotyledons</taxon>
        <taxon>Gunneridae</taxon>
        <taxon>Pentapetalae</taxon>
        <taxon>rosids</taxon>
        <taxon>fabids</taxon>
        <taxon>Rosales</taxon>
        <taxon>Rosaceae</taxon>
        <taxon>Amygdaloideae</taxon>
        <taxon>Amygdaleae</taxon>
        <taxon>Prunus</taxon>
    </lineage>
</organism>
<dbReference type="AlphaFoldDB" id="A0A314UM50"/>
<keyword evidence="7" id="KW-0325">Glycoprotein</keyword>
<evidence type="ECO:0000256" key="6">
    <source>
        <dbReference type="ARBA" id="ARBA00023170"/>
    </source>
</evidence>
<keyword evidence="9" id="KW-1185">Reference proteome</keyword>
<dbReference type="GO" id="GO:0016020">
    <property type="term" value="C:membrane"/>
    <property type="evidence" value="ECO:0007669"/>
    <property type="project" value="UniProtKB-SubCell"/>
</dbReference>
<evidence type="ECO:0000256" key="5">
    <source>
        <dbReference type="ARBA" id="ARBA00023136"/>
    </source>
</evidence>
<proteinExistence type="predicted"/>
<dbReference type="PANTHER" id="PTHR48061:SF2">
    <property type="entry name" value="RECEPTOR LIKE PROTEIN 30-LIKE"/>
    <property type="match status" value="1"/>
</dbReference>
<evidence type="ECO:0000256" key="1">
    <source>
        <dbReference type="ARBA" id="ARBA00004479"/>
    </source>
</evidence>
<comment type="subcellular location">
    <subcellularLocation>
        <location evidence="1">Membrane</location>
        <topology evidence="1">Single-pass type I membrane protein</topology>
    </subcellularLocation>
</comment>
<keyword evidence="6 8" id="KW-0675">Receptor</keyword>
<keyword evidence="5" id="KW-0472">Membrane</keyword>
<keyword evidence="4" id="KW-1133">Transmembrane helix</keyword>
<evidence type="ECO:0000313" key="9">
    <source>
        <dbReference type="Proteomes" id="UP000250321"/>
    </source>
</evidence>
<dbReference type="InterPro" id="IPR046956">
    <property type="entry name" value="RLP23-like"/>
</dbReference>
<comment type="caution">
    <text evidence="8">The sequence shown here is derived from an EMBL/GenBank/DDBJ whole genome shotgun (WGS) entry which is preliminary data.</text>
</comment>
<dbReference type="STRING" id="2094558.A0A314UM50"/>
<protein>
    <submittedName>
        <fullName evidence="8">LRR receptor-like serine/threonine-protein kinase ERL1</fullName>
    </submittedName>
</protein>
<evidence type="ECO:0000256" key="3">
    <source>
        <dbReference type="ARBA" id="ARBA00022729"/>
    </source>
</evidence>
<evidence type="ECO:0000313" key="8">
    <source>
        <dbReference type="EMBL" id="PQM38421.1"/>
    </source>
</evidence>
<evidence type="ECO:0000256" key="7">
    <source>
        <dbReference type="ARBA" id="ARBA00023180"/>
    </source>
</evidence>
<dbReference type="SUPFAM" id="SSF52058">
    <property type="entry name" value="L domain-like"/>
    <property type="match status" value="1"/>
</dbReference>
<dbReference type="Gene3D" id="3.80.10.10">
    <property type="entry name" value="Ribonuclease Inhibitor"/>
    <property type="match status" value="1"/>
</dbReference>
<evidence type="ECO:0000256" key="4">
    <source>
        <dbReference type="ARBA" id="ARBA00022989"/>
    </source>
</evidence>
<evidence type="ECO:0000256" key="2">
    <source>
        <dbReference type="ARBA" id="ARBA00022692"/>
    </source>
</evidence>
<sequence>MDQQKLTSTNLRTFPDFLRNQYRLSYLDLSSGNQIHGEVPNWIWRLNLLEDLNTSGNSLVGLEGPLPNLTSALSLLELHSNQLRGQITILWIDRMSGDPWHPANASNHRLSSQQFQWGNTRKIFENMAGNAGKPR</sequence>
<gene>
    <name evidence="8" type="ORF">Pyn_20351</name>
</gene>
<dbReference type="EMBL" id="PJQY01003318">
    <property type="protein sequence ID" value="PQM38421.1"/>
    <property type="molecule type" value="Genomic_DNA"/>
</dbReference>
<keyword evidence="8" id="KW-0418">Kinase</keyword>
<accession>A0A314UM50</accession>
<dbReference type="PANTHER" id="PTHR48061">
    <property type="entry name" value="LEUCINE-RICH REPEAT RECEPTOR PROTEIN KINASE EMS1-LIKE-RELATED"/>
    <property type="match status" value="1"/>
</dbReference>
<keyword evidence="2" id="KW-0812">Transmembrane</keyword>
<keyword evidence="8" id="KW-0808">Transferase</keyword>
<dbReference type="OrthoDB" id="442066at2759"/>
<keyword evidence="3" id="KW-0732">Signal</keyword>